<dbReference type="RefSeq" id="WP_148682030.1">
    <property type="nucleotide sequence ID" value="NC_022093.1"/>
</dbReference>
<dbReference type="InterPro" id="IPR021151">
    <property type="entry name" value="GINS_A"/>
</dbReference>
<organism evidence="2">
    <name type="scientific">Thermofilum adornatum</name>
    <dbReference type="NCBI Taxonomy" id="1365176"/>
    <lineage>
        <taxon>Archaea</taxon>
        <taxon>Thermoproteota</taxon>
        <taxon>Thermoprotei</taxon>
        <taxon>Thermofilales</taxon>
        <taxon>Thermofilaceae</taxon>
        <taxon>Thermofilum</taxon>
    </lineage>
</organism>
<dbReference type="GeneID" id="16573411"/>
<reference evidence="2" key="1">
    <citation type="journal article" date="2020" name="mSystems">
        <title>Genome- and Community-Level Interaction Insights into Carbon Utilization and Element Cycling Functions of Hydrothermarchaeota in Hydrothermal Sediment.</title>
        <authorList>
            <person name="Zhou Z."/>
            <person name="Liu Y."/>
            <person name="Xu W."/>
            <person name="Pan J."/>
            <person name="Luo Z.H."/>
            <person name="Li M."/>
        </authorList>
    </citation>
    <scope>NUCLEOTIDE SEQUENCE [LARGE SCALE GENOMIC DNA]</scope>
    <source>
        <strain evidence="2">SpSt-116</strain>
    </source>
</reference>
<accession>A0A7C1CCS8</accession>
<dbReference type="AlphaFoldDB" id="A0A7C1CCS8"/>
<evidence type="ECO:0000259" key="1">
    <source>
        <dbReference type="Pfam" id="PF05916"/>
    </source>
</evidence>
<dbReference type="Pfam" id="PF05916">
    <property type="entry name" value="Sld5"/>
    <property type="match status" value="1"/>
</dbReference>
<comment type="caution">
    <text evidence="2">The sequence shown here is derived from an EMBL/GenBank/DDBJ whole genome shotgun (WGS) entry which is preliminary data.</text>
</comment>
<sequence length="186" mass="21257">MMIDKLAGTLLYYDAEVDVEVVQNDVVVLPGGLQIQLQKGTKVKLPFIIAKELEAKGSVKYDEGKLLDLSAVRKQTWIEEKSEGLSSLDDNFYLKLKIYFYLLKRKAASGDAAAQGMLEKTRIAFLDLLRLRLTKIVRLAASHPEISREFMESMTKEEQILYTSLCKSINEWTQSMKMFVMEDQHV</sequence>
<dbReference type="InterPro" id="IPR038437">
    <property type="entry name" value="GINS_Psf3_sf"/>
</dbReference>
<dbReference type="Gene3D" id="1.20.58.2050">
    <property type="match status" value="1"/>
</dbReference>
<protein>
    <submittedName>
        <fullName evidence="2">DNA replication complex GINS family protein</fullName>
    </submittedName>
</protein>
<feature type="domain" description="GINS subunit" evidence="1">
    <location>
        <begin position="78"/>
        <end position="176"/>
    </location>
</feature>
<proteinExistence type="predicted"/>
<dbReference type="OrthoDB" id="31571at2157"/>
<dbReference type="CDD" id="cd11714">
    <property type="entry name" value="GINS_A_archaea"/>
    <property type="match status" value="1"/>
</dbReference>
<evidence type="ECO:0000313" key="2">
    <source>
        <dbReference type="EMBL" id="HDP14281.1"/>
    </source>
</evidence>
<dbReference type="EMBL" id="DSAY01000012">
    <property type="protein sequence ID" value="HDP14281.1"/>
    <property type="molecule type" value="Genomic_DNA"/>
</dbReference>
<gene>
    <name evidence="2" type="ORF">ENN26_00695</name>
</gene>
<name>A0A7C1CCS8_9CREN</name>